<evidence type="ECO:0000313" key="2">
    <source>
        <dbReference type="EMBL" id="VEU80767.1"/>
    </source>
</evidence>
<dbReference type="KEGG" id="aaxa:NCTC10138_01149"/>
<proteinExistence type="predicted"/>
<feature type="transmembrane region" description="Helical" evidence="1">
    <location>
        <begin position="6"/>
        <end position="23"/>
    </location>
</feature>
<keyword evidence="1" id="KW-1133">Transmembrane helix</keyword>
<dbReference type="AlphaFoldDB" id="A0A449BEA8"/>
<dbReference type="EMBL" id="LR215048">
    <property type="protein sequence ID" value="VEU80767.1"/>
    <property type="molecule type" value="Genomic_DNA"/>
</dbReference>
<organism evidence="2 3">
    <name type="scientific">Haploplasma axanthum</name>
    <name type="common">Acholeplasma axanthum</name>
    <dbReference type="NCBI Taxonomy" id="29552"/>
    <lineage>
        <taxon>Bacteria</taxon>
        <taxon>Bacillati</taxon>
        <taxon>Mycoplasmatota</taxon>
        <taxon>Mollicutes</taxon>
        <taxon>Acholeplasmatales</taxon>
        <taxon>Acholeplasmataceae</taxon>
        <taxon>Haploplasma</taxon>
    </lineage>
</organism>
<name>A0A449BEA8_HAPAX</name>
<keyword evidence="1" id="KW-0472">Membrane</keyword>
<dbReference type="Proteomes" id="UP000289841">
    <property type="component" value="Chromosome"/>
</dbReference>
<gene>
    <name evidence="2" type="ORF">NCTC10138_01149</name>
</gene>
<keyword evidence="3" id="KW-1185">Reference proteome</keyword>
<sequence>MKKYVLISSVFVCFILLIVLIVTNKKSIDKKFITVDTLYSFLYNENQKIEIEIYINDDEFPLLEKNIYNDFKLHDEKYKKNLSLELVDVTYSHSEMLNNEYFHKYIFKFKMPNLTSDYSIEEAILDISFMNNNKISLKIGDLSLMYIESESEIKWISIDSKKNDPSDLQISQIRIELEQIITNIDTISIYPESNLKYSYIGNTLIIDLLKYDLVCNYIPIIIKTKDKQIYTISNHRFLIEYNILENAGKRLNIYDFNWFDKCWKEILESKNFF</sequence>
<reference evidence="2 3" key="1">
    <citation type="submission" date="2019-01" db="EMBL/GenBank/DDBJ databases">
        <authorList>
            <consortium name="Pathogen Informatics"/>
        </authorList>
    </citation>
    <scope>NUCLEOTIDE SEQUENCE [LARGE SCALE GENOMIC DNA]</scope>
    <source>
        <strain evidence="2 3">NCTC10138</strain>
    </source>
</reference>
<protein>
    <submittedName>
        <fullName evidence="2">Uncharacterized protein</fullName>
    </submittedName>
</protein>
<evidence type="ECO:0000256" key="1">
    <source>
        <dbReference type="SAM" id="Phobius"/>
    </source>
</evidence>
<evidence type="ECO:0000313" key="3">
    <source>
        <dbReference type="Proteomes" id="UP000289841"/>
    </source>
</evidence>
<keyword evidence="1" id="KW-0812">Transmembrane</keyword>
<dbReference type="STRING" id="1278311.GCA_000428705_01349"/>
<accession>A0A449BEA8</accession>